<name>A0ABX3H0Y0_PAEBO</name>
<dbReference type="SMART" id="SM00860">
    <property type="entry name" value="SMI1_KNR4"/>
    <property type="match status" value="1"/>
</dbReference>
<dbReference type="Gene3D" id="3.40.1580.10">
    <property type="entry name" value="SMI1/KNR4-like"/>
    <property type="match status" value="1"/>
</dbReference>
<gene>
    <name evidence="5" type="ORF">BSK56_26905</name>
</gene>
<dbReference type="SMART" id="SM00028">
    <property type="entry name" value="TPR"/>
    <property type="match status" value="2"/>
</dbReference>
<evidence type="ECO:0000256" key="2">
    <source>
        <dbReference type="ARBA" id="ARBA00022803"/>
    </source>
</evidence>
<dbReference type="RefSeq" id="WP_076113552.1">
    <property type="nucleotide sequence ID" value="NZ_MPTB01000044.1"/>
</dbReference>
<sequence length="442" mass="49701">MDNHWMNQLTLWHEADEYQQIVDSIIEIPAQDRDYAVIGQLARALNNLERYEEALEQLSAIAGQGANDPIWHFRAGYSYYYLKQYEEAARAFKKADELDPGDQDTLMLFNWSVRGAGKQKREQKRFAAAQMAKEQSGDSSSFEPADFSDFWENSDYAIKEYVSEPPTEEMIASVEQELGYKLPASYIELMKLQNGGIPQNTCFPTGEATSWAEDHISISSIMGIGREKSYSLCGDLGSRFMIEEWGYPDIGVVICDCPSAGHDVVMLDYRLCGREGEPAVIHVDQEGDYEITFLAGSFDAFIRGLVNDEEYDYDVSEDDRDDGLTQEAIEGGEQLKPFILVEQDNGGMSVILNAGSYKAELFQIREDEGFEGSGYDWASLATVFLEEKMPELADSIHFDPEADMFCAYSSNREAVQSFAAGFKAACEDDALIRDLFSRAELD</sequence>
<dbReference type="InterPro" id="IPR018958">
    <property type="entry name" value="Knr4/Smi1-like_dom"/>
</dbReference>
<dbReference type="EMBL" id="MPTB01000044">
    <property type="protein sequence ID" value="OMD41613.1"/>
    <property type="molecule type" value="Genomic_DNA"/>
</dbReference>
<dbReference type="SUPFAM" id="SSF160631">
    <property type="entry name" value="SMI1/KNR4-like"/>
    <property type="match status" value="1"/>
</dbReference>
<organism evidence="5 6">
    <name type="scientific">Paenibacillus borealis</name>
    <dbReference type="NCBI Taxonomy" id="160799"/>
    <lineage>
        <taxon>Bacteria</taxon>
        <taxon>Bacillati</taxon>
        <taxon>Bacillota</taxon>
        <taxon>Bacilli</taxon>
        <taxon>Bacillales</taxon>
        <taxon>Paenibacillaceae</taxon>
        <taxon>Paenibacillus</taxon>
    </lineage>
</organism>
<feature type="repeat" description="TPR" evidence="3">
    <location>
        <begin position="69"/>
        <end position="102"/>
    </location>
</feature>
<keyword evidence="6" id="KW-1185">Reference proteome</keyword>
<evidence type="ECO:0000259" key="4">
    <source>
        <dbReference type="SMART" id="SM00860"/>
    </source>
</evidence>
<reference evidence="5 6" key="1">
    <citation type="submission" date="2016-10" db="EMBL/GenBank/DDBJ databases">
        <title>Paenibacillus species isolates.</title>
        <authorList>
            <person name="Beno S.M."/>
        </authorList>
    </citation>
    <scope>NUCLEOTIDE SEQUENCE [LARGE SCALE GENOMIC DNA]</scope>
    <source>
        <strain evidence="5 6">FSL H7-0744</strain>
    </source>
</reference>
<comment type="caution">
    <text evidence="5">The sequence shown here is derived from an EMBL/GenBank/DDBJ whole genome shotgun (WGS) entry which is preliminary data.</text>
</comment>
<keyword evidence="1" id="KW-0677">Repeat</keyword>
<evidence type="ECO:0000256" key="3">
    <source>
        <dbReference type="PROSITE-ProRule" id="PRU00339"/>
    </source>
</evidence>
<dbReference type="InterPro" id="IPR011990">
    <property type="entry name" value="TPR-like_helical_dom_sf"/>
</dbReference>
<dbReference type="Pfam" id="PF07719">
    <property type="entry name" value="TPR_2"/>
    <property type="match status" value="1"/>
</dbReference>
<dbReference type="Pfam" id="PF14568">
    <property type="entry name" value="SUKH_6"/>
    <property type="match status" value="1"/>
</dbReference>
<dbReference type="InterPro" id="IPR013105">
    <property type="entry name" value="TPR_2"/>
</dbReference>
<keyword evidence="2 3" id="KW-0802">TPR repeat</keyword>
<dbReference type="InterPro" id="IPR019734">
    <property type="entry name" value="TPR_rpt"/>
</dbReference>
<proteinExistence type="predicted"/>
<dbReference type="Pfam" id="PF15595">
    <property type="entry name" value="Imm51"/>
    <property type="match status" value="1"/>
</dbReference>
<feature type="domain" description="Knr4/Smi1-like" evidence="4">
    <location>
        <begin position="165"/>
        <end position="304"/>
    </location>
</feature>
<dbReference type="SUPFAM" id="SSF48452">
    <property type="entry name" value="TPR-like"/>
    <property type="match status" value="1"/>
</dbReference>
<accession>A0ABX3H0Y0</accession>
<dbReference type="InterPro" id="IPR028956">
    <property type="entry name" value="Imm51"/>
</dbReference>
<dbReference type="Gene3D" id="1.25.40.10">
    <property type="entry name" value="Tetratricopeptide repeat domain"/>
    <property type="match status" value="1"/>
</dbReference>
<dbReference type="InterPro" id="IPR037883">
    <property type="entry name" value="Knr4/Smi1-like_sf"/>
</dbReference>
<dbReference type="PROSITE" id="PS50005">
    <property type="entry name" value="TPR"/>
    <property type="match status" value="1"/>
</dbReference>
<evidence type="ECO:0000313" key="6">
    <source>
        <dbReference type="Proteomes" id="UP000187412"/>
    </source>
</evidence>
<protein>
    <recommendedName>
        <fullName evidence="4">Knr4/Smi1-like domain-containing protein</fullName>
    </recommendedName>
</protein>
<evidence type="ECO:0000256" key="1">
    <source>
        <dbReference type="ARBA" id="ARBA00022737"/>
    </source>
</evidence>
<dbReference type="Proteomes" id="UP000187412">
    <property type="component" value="Unassembled WGS sequence"/>
</dbReference>
<evidence type="ECO:0000313" key="5">
    <source>
        <dbReference type="EMBL" id="OMD41613.1"/>
    </source>
</evidence>